<comment type="caution">
    <text evidence="2">The sequence shown here is derived from an EMBL/GenBank/DDBJ whole genome shotgun (WGS) entry which is preliminary data.</text>
</comment>
<evidence type="ECO:0000313" key="3">
    <source>
        <dbReference type="Proteomes" id="UP000823926"/>
    </source>
</evidence>
<feature type="chain" id="PRO_5038701428" evidence="1">
    <location>
        <begin position="24"/>
        <end position="218"/>
    </location>
</feature>
<name>A0A9D1TYK8_9BACT</name>
<dbReference type="Proteomes" id="UP000823926">
    <property type="component" value="Unassembled WGS sequence"/>
</dbReference>
<evidence type="ECO:0000313" key="2">
    <source>
        <dbReference type="EMBL" id="HIW11491.1"/>
    </source>
</evidence>
<reference evidence="2" key="2">
    <citation type="submission" date="2021-04" db="EMBL/GenBank/DDBJ databases">
        <authorList>
            <person name="Gilroy R."/>
        </authorList>
    </citation>
    <scope>NUCLEOTIDE SEQUENCE</scope>
    <source>
        <strain evidence="2">ChiBcec15-1070</strain>
    </source>
</reference>
<sequence length="218" mass="23964">MKRVLILTAAVLGMSAALPTASAQSLEAALQKAVVSRVENPIVFSTRDTLFALSLPTDEKPEIYLHITVGKNGKVKEKMTRVNANHIGANVAPAFVEATKELRIDRALLAGMSGQDTALMVTIPLAYQCVLDTISRAWPDASLKLQDLNNALVQNSPTYPSNMKIGPDFRPVTPEEIEKGNQLHVMVAYDWAESQYIKTTSSPLWLYMVFIDLPHSEN</sequence>
<dbReference type="EMBL" id="DXHL01000037">
    <property type="protein sequence ID" value="HIW11491.1"/>
    <property type="molecule type" value="Genomic_DNA"/>
</dbReference>
<feature type="signal peptide" evidence="1">
    <location>
        <begin position="1"/>
        <end position="23"/>
    </location>
</feature>
<reference evidence="2" key="1">
    <citation type="journal article" date="2021" name="PeerJ">
        <title>Extensive microbial diversity within the chicken gut microbiome revealed by metagenomics and culture.</title>
        <authorList>
            <person name="Gilroy R."/>
            <person name="Ravi A."/>
            <person name="Getino M."/>
            <person name="Pursley I."/>
            <person name="Horton D.L."/>
            <person name="Alikhan N.F."/>
            <person name="Baker D."/>
            <person name="Gharbi K."/>
            <person name="Hall N."/>
            <person name="Watson M."/>
            <person name="Adriaenssens E.M."/>
            <person name="Foster-Nyarko E."/>
            <person name="Jarju S."/>
            <person name="Secka A."/>
            <person name="Antonio M."/>
            <person name="Oren A."/>
            <person name="Chaudhuri R.R."/>
            <person name="La Ragione R."/>
            <person name="Hildebrand F."/>
            <person name="Pallen M.J."/>
        </authorList>
    </citation>
    <scope>NUCLEOTIDE SEQUENCE</scope>
    <source>
        <strain evidence="2">ChiBcec15-1070</strain>
    </source>
</reference>
<evidence type="ECO:0000256" key="1">
    <source>
        <dbReference type="SAM" id="SignalP"/>
    </source>
</evidence>
<gene>
    <name evidence="2" type="ORF">H9888_08385</name>
</gene>
<protein>
    <submittedName>
        <fullName evidence="2">Uncharacterized protein</fullName>
    </submittedName>
</protein>
<keyword evidence="1" id="KW-0732">Signal</keyword>
<dbReference type="AlphaFoldDB" id="A0A9D1TYK8"/>
<accession>A0A9D1TYK8</accession>
<proteinExistence type="predicted"/>
<organism evidence="2 3">
    <name type="scientific">Candidatus Rikenella faecigallinarum</name>
    <dbReference type="NCBI Taxonomy" id="2838745"/>
    <lineage>
        <taxon>Bacteria</taxon>
        <taxon>Pseudomonadati</taxon>
        <taxon>Bacteroidota</taxon>
        <taxon>Bacteroidia</taxon>
        <taxon>Bacteroidales</taxon>
        <taxon>Rikenellaceae</taxon>
        <taxon>Rikenella</taxon>
    </lineage>
</organism>